<keyword evidence="4" id="KW-1185">Reference proteome</keyword>
<dbReference type="RefSeq" id="WP_119480400.1">
    <property type="nucleotide sequence ID" value="NZ_QXTG01000001.1"/>
</dbReference>
<keyword evidence="2" id="KW-0472">Membrane</keyword>
<keyword evidence="2" id="KW-0812">Transmembrane</keyword>
<name>A0A3A1U3M4_9MICO</name>
<dbReference type="EMBL" id="QXTG01000001">
    <property type="protein sequence ID" value="RIX30037.1"/>
    <property type="molecule type" value="Genomic_DNA"/>
</dbReference>
<evidence type="ECO:0000313" key="4">
    <source>
        <dbReference type="Proteomes" id="UP000265742"/>
    </source>
</evidence>
<gene>
    <name evidence="3" type="ORF">D1781_00760</name>
</gene>
<evidence type="ECO:0000313" key="3">
    <source>
        <dbReference type="EMBL" id="RIX30037.1"/>
    </source>
</evidence>
<dbReference type="Proteomes" id="UP000265742">
    <property type="component" value="Unassembled WGS sequence"/>
</dbReference>
<protein>
    <submittedName>
        <fullName evidence="3">Uncharacterized protein</fullName>
    </submittedName>
</protein>
<organism evidence="3 4">
    <name type="scientific">Amnibacterium setariae</name>
    <dbReference type="NCBI Taxonomy" id="2306585"/>
    <lineage>
        <taxon>Bacteria</taxon>
        <taxon>Bacillati</taxon>
        <taxon>Actinomycetota</taxon>
        <taxon>Actinomycetes</taxon>
        <taxon>Micrococcales</taxon>
        <taxon>Microbacteriaceae</taxon>
        <taxon>Amnibacterium</taxon>
    </lineage>
</organism>
<reference evidence="4" key="1">
    <citation type="submission" date="2018-09" db="EMBL/GenBank/DDBJ databases">
        <authorList>
            <person name="Kim I."/>
        </authorList>
    </citation>
    <scope>NUCLEOTIDE SEQUENCE [LARGE SCALE GENOMIC DNA]</scope>
    <source>
        <strain evidence="4">DD4a</strain>
    </source>
</reference>
<sequence length="121" mass="12428">MSARASAPPVSSRLEIGIGGAAAAVGALVLVAHAPSVPGFVAELLVGFVSVADFWPVLGGVVLLVLGVLAVVRGRRGVRRHQRAVARLESMRLRQEQRRGPVAGGVSAGVAGTAHRVPSRR</sequence>
<feature type="transmembrane region" description="Helical" evidence="2">
    <location>
        <begin position="12"/>
        <end position="34"/>
    </location>
</feature>
<keyword evidence="2" id="KW-1133">Transmembrane helix</keyword>
<accession>A0A3A1U3M4</accession>
<evidence type="ECO:0000256" key="1">
    <source>
        <dbReference type="SAM" id="MobiDB-lite"/>
    </source>
</evidence>
<comment type="caution">
    <text evidence="3">The sequence shown here is derived from an EMBL/GenBank/DDBJ whole genome shotgun (WGS) entry which is preliminary data.</text>
</comment>
<proteinExistence type="predicted"/>
<evidence type="ECO:0000256" key="2">
    <source>
        <dbReference type="SAM" id="Phobius"/>
    </source>
</evidence>
<dbReference type="AlphaFoldDB" id="A0A3A1U3M4"/>
<feature type="transmembrane region" description="Helical" evidence="2">
    <location>
        <begin position="54"/>
        <end position="72"/>
    </location>
</feature>
<feature type="region of interest" description="Disordered" evidence="1">
    <location>
        <begin position="96"/>
        <end position="121"/>
    </location>
</feature>